<dbReference type="InterPro" id="IPR012337">
    <property type="entry name" value="RNaseH-like_sf"/>
</dbReference>
<dbReference type="InterPro" id="IPR036420">
    <property type="entry name" value="BRCT_dom_sf"/>
</dbReference>
<organism evidence="2 3">
    <name type="scientific">Nocardiopsis coralli</name>
    <dbReference type="NCBI Taxonomy" id="2772213"/>
    <lineage>
        <taxon>Bacteria</taxon>
        <taxon>Bacillati</taxon>
        <taxon>Actinomycetota</taxon>
        <taxon>Actinomycetes</taxon>
        <taxon>Streptosporangiales</taxon>
        <taxon>Nocardiopsidaceae</taxon>
        <taxon>Nocardiopsis</taxon>
    </lineage>
</organism>
<dbReference type="InterPro" id="IPR013520">
    <property type="entry name" value="Ribonucl_H"/>
</dbReference>
<protein>
    <submittedName>
        <fullName evidence="2">3'-5' exoribonuclease</fullName>
    </submittedName>
</protein>
<feature type="domain" description="BRCT" evidence="1">
    <location>
        <begin position="227"/>
        <end position="317"/>
    </location>
</feature>
<reference evidence="2 3" key="1">
    <citation type="submission" date="2020-09" db="EMBL/GenBank/DDBJ databases">
        <title>Diversity and distribution of actinomycetes associated with coral in the coast of Hainan.</title>
        <authorList>
            <person name="Li F."/>
        </authorList>
    </citation>
    <scope>NUCLEOTIDE SEQUENCE [LARGE SCALE GENOMIC DNA]</scope>
    <source>
        <strain evidence="2 3">HNM0947</strain>
    </source>
</reference>
<dbReference type="InterPro" id="IPR036397">
    <property type="entry name" value="RNaseH_sf"/>
</dbReference>
<keyword evidence="3" id="KW-1185">Reference proteome</keyword>
<evidence type="ECO:0000259" key="1">
    <source>
        <dbReference type="PROSITE" id="PS50172"/>
    </source>
</evidence>
<gene>
    <name evidence="2" type="ORF">IDM40_12335</name>
</gene>
<dbReference type="RefSeq" id="WP_193122115.1">
    <property type="nucleotide sequence ID" value="NZ_JADBGI010000009.1"/>
</dbReference>
<dbReference type="Proteomes" id="UP000806528">
    <property type="component" value="Unassembled WGS sequence"/>
</dbReference>
<dbReference type="Gene3D" id="3.40.50.10190">
    <property type="entry name" value="BRCT domain"/>
    <property type="match status" value="1"/>
</dbReference>
<dbReference type="SUPFAM" id="SSF53098">
    <property type="entry name" value="Ribonuclease H-like"/>
    <property type="match status" value="1"/>
</dbReference>
<dbReference type="InterPro" id="IPR001357">
    <property type="entry name" value="BRCT_dom"/>
</dbReference>
<dbReference type="Pfam" id="PF00929">
    <property type="entry name" value="RNase_T"/>
    <property type="match status" value="1"/>
</dbReference>
<dbReference type="CDD" id="cd06130">
    <property type="entry name" value="DNA_pol_III_epsilon_like"/>
    <property type="match status" value="1"/>
</dbReference>
<sequence>MLDTWTAIDFETANNDRGSACAVGLVRVSGGRVVERYSTLIRPPRAVDFFSFHNTAVHGITAQDVAEAPGWERVHADIVAFADGSPLVAHNAAFDVGVLRQACAHSGMAHPEWDYACTLALSRRTWADLADHKLPTVCAHIGHTLSAHHRADADAEAAARVLLAAMEHHGTTSLLELSGASGLPLAHLPAGAPAPAPAVRGGGGEDRFSRWQRQARSPLPQASPDADPDGPLFGQVVCISGDLRAMDKTEAWKRVAEAGGHPAKNVTKKTGVLVAGGSDHGGKSSKHRQAEDYAAKGQRIRIVDEAAFLSLLGLDDT</sequence>
<evidence type="ECO:0000313" key="3">
    <source>
        <dbReference type="Proteomes" id="UP000806528"/>
    </source>
</evidence>
<dbReference type="PANTHER" id="PTHR30231">
    <property type="entry name" value="DNA POLYMERASE III SUBUNIT EPSILON"/>
    <property type="match status" value="1"/>
</dbReference>
<comment type="caution">
    <text evidence="2">The sequence shown here is derived from an EMBL/GenBank/DDBJ whole genome shotgun (WGS) entry which is preliminary data.</text>
</comment>
<proteinExistence type="predicted"/>
<evidence type="ECO:0000313" key="2">
    <source>
        <dbReference type="EMBL" id="MBE2999488.1"/>
    </source>
</evidence>
<dbReference type="SUPFAM" id="SSF52113">
    <property type="entry name" value="BRCT domain"/>
    <property type="match status" value="1"/>
</dbReference>
<dbReference type="PROSITE" id="PS50172">
    <property type="entry name" value="BRCT"/>
    <property type="match status" value="1"/>
</dbReference>
<dbReference type="EMBL" id="JADBGI010000009">
    <property type="protein sequence ID" value="MBE2999488.1"/>
    <property type="molecule type" value="Genomic_DNA"/>
</dbReference>
<dbReference type="CDD" id="cd17748">
    <property type="entry name" value="BRCT_DNA_ligase_like"/>
    <property type="match status" value="1"/>
</dbReference>
<name>A0ABR9P6L1_9ACTN</name>
<dbReference type="PANTHER" id="PTHR30231:SF42">
    <property type="entry name" value="EXONUCLEASE"/>
    <property type="match status" value="1"/>
</dbReference>
<dbReference type="Gene3D" id="3.30.420.10">
    <property type="entry name" value="Ribonuclease H-like superfamily/Ribonuclease H"/>
    <property type="match status" value="1"/>
</dbReference>
<dbReference type="SMART" id="SM00479">
    <property type="entry name" value="EXOIII"/>
    <property type="match status" value="1"/>
</dbReference>
<accession>A0ABR9P6L1</accession>